<feature type="non-terminal residue" evidence="2">
    <location>
        <position position="1"/>
    </location>
</feature>
<dbReference type="EMBL" id="CAJOBA010080294">
    <property type="protein sequence ID" value="CAF4438357.1"/>
    <property type="molecule type" value="Genomic_DNA"/>
</dbReference>
<dbReference type="EMBL" id="CAJNOK010055533">
    <property type="protein sequence ID" value="CAF1619706.1"/>
    <property type="molecule type" value="Genomic_DNA"/>
</dbReference>
<comment type="caution">
    <text evidence="2">The sequence shown here is derived from an EMBL/GenBank/DDBJ whole genome shotgun (WGS) entry which is preliminary data.</text>
</comment>
<name>A0A8S2WHJ1_9BILA</name>
<dbReference type="Proteomes" id="UP000677228">
    <property type="component" value="Unassembled WGS sequence"/>
</dbReference>
<dbReference type="Proteomes" id="UP000682733">
    <property type="component" value="Unassembled WGS sequence"/>
</dbReference>
<organism evidence="2 3">
    <name type="scientific">Didymodactylos carnosus</name>
    <dbReference type="NCBI Taxonomy" id="1234261"/>
    <lineage>
        <taxon>Eukaryota</taxon>
        <taxon>Metazoa</taxon>
        <taxon>Spiralia</taxon>
        <taxon>Gnathifera</taxon>
        <taxon>Rotifera</taxon>
        <taxon>Eurotatoria</taxon>
        <taxon>Bdelloidea</taxon>
        <taxon>Philodinida</taxon>
        <taxon>Philodinidae</taxon>
        <taxon>Didymodactylos</taxon>
    </lineage>
</organism>
<accession>A0A8S2WHJ1</accession>
<gene>
    <name evidence="1" type="ORF">OVA965_LOCUS43122</name>
    <name evidence="2" type="ORF">TMI583_LOCUS45255</name>
</gene>
<proteinExistence type="predicted"/>
<protein>
    <submittedName>
        <fullName evidence="2">Uncharacterized protein</fullName>
    </submittedName>
</protein>
<evidence type="ECO:0000313" key="1">
    <source>
        <dbReference type="EMBL" id="CAF1619706.1"/>
    </source>
</evidence>
<dbReference type="AlphaFoldDB" id="A0A8S2WHJ1"/>
<reference evidence="2" key="1">
    <citation type="submission" date="2021-02" db="EMBL/GenBank/DDBJ databases">
        <authorList>
            <person name="Nowell W R."/>
        </authorList>
    </citation>
    <scope>NUCLEOTIDE SEQUENCE</scope>
</reference>
<evidence type="ECO:0000313" key="2">
    <source>
        <dbReference type="EMBL" id="CAF4438357.1"/>
    </source>
</evidence>
<sequence length="27" mass="2894">GGWGACFELGRVLTHVKSSKLCYVLIG</sequence>
<evidence type="ECO:0000313" key="3">
    <source>
        <dbReference type="Proteomes" id="UP000682733"/>
    </source>
</evidence>